<dbReference type="Proteomes" id="UP000410984">
    <property type="component" value="Unassembled WGS sequence"/>
</dbReference>
<gene>
    <name evidence="1" type="ORF">MET9862_02456</name>
</gene>
<dbReference type="EMBL" id="CABFPH010000029">
    <property type="protein sequence ID" value="VUD71867.1"/>
    <property type="molecule type" value="Genomic_DNA"/>
</dbReference>
<proteinExistence type="predicted"/>
<dbReference type="RefSeq" id="WP_142583234.1">
    <property type="nucleotide sequence ID" value="NZ_CABFPH010000029.1"/>
</dbReference>
<evidence type="ECO:0000313" key="1">
    <source>
        <dbReference type="EMBL" id="VUD71867.1"/>
    </source>
</evidence>
<accession>A0A509EC77</accession>
<organism evidence="1 2">
    <name type="scientific">Methylobacterium symbioticum</name>
    <dbReference type="NCBI Taxonomy" id="2584084"/>
    <lineage>
        <taxon>Bacteria</taxon>
        <taxon>Pseudomonadati</taxon>
        <taxon>Pseudomonadota</taxon>
        <taxon>Alphaproteobacteria</taxon>
        <taxon>Hyphomicrobiales</taxon>
        <taxon>Methylobacteriaceae</taxon>
        <taxon>Methylobacterium</taxon>
    </lineage>
</organism>
<dbReference type="OrthoDB" id="8001117at2"/>
<keyword evidence="2" id="KW-1185">Reference proteome</keyword>
<protein>
    <submittedName>
        <fullName evidence="1">Uncharacterized protein</fullName>
    </submittedName>
</protein>
<sequence>MIVPGNGEKDLAKFAQAIREMAQGGSNALGDVTLAADTISTDVEDSRCSEGAKIDLCPLSAASADARVWLAATRRGGFTLGHDAAGTNRSFRYEVRRP</sequence>
<dbReference type="AlphaFoldDB" id="A0A509EC77"/>
<reference evidence="1 2" key="1">
    <citation type="submission" date="2019-06" db="EMBL/GenBank/DDBJ databases">
        <authorList>
            <person name="Rodrigo-Torres L."/>
            <person name="Arahal R. D."/>
            <person name="Lucena T."/>
        </authorList>
    </citation>
    <scope>NUCLEOTIDE SEQUENCE [LARGE SCALE GENOMIC DNA]</scope>
    <source>
        <strain evidence="1 2">SB0023/3</strain>
    </source>
</reference>
<name>A0A509EC77_9HYPH</name>
<evidence type="ECO:0000313" key="2">
    <source>
        <dbReference type="Proteomes" id="UP000410984"/>
    </source>
</evidence>